<gene>
    <name evidence="2" type="ORF">D9V42_01780</name>
</gene>
<dbReference type="InterPro" id="IPR003646">
    <property type="entry name" value="SH3-like_bac-type"/>
</dbReference>
<dbReference type="SMART" id="SM00287">
    <property type="entry name" value="SH3b"/>
    <property type="match status" value="1"/>
</dbReference>
<sequence>MSEQATFKVGSEQIAVHMIGPFVNMAISGWLQPGESIKYDEVMLQDGHVWVGYDSYNGRRYLPIRTWNRVAPPNHGVGSLWGVIK</sequence>
<evidence type="ECO:0000313" key="2">
    <source>
        <dbReference type="EMBL" id="RMI86550.1"/>
    </source>
</evidence>
<evidence type="ECO:0000313" key="3">
    <source>
        <dbReference type="Proteomes" id="UP000269505"/>
    </source>
</evidence>
<dbReference type="EMBL" id="RCVN01000001">
    <property type="protein sequence ID" value="RMI86550.1"/>
    <property type="molecule type" value="Genomic_DNA"/>
</dbReference>
<dbReference type="Proteomes" id="UP000269505">
    <property type="component" value="Unassembled WGS sequence"/>
</dbReference>
<reference evidence="2 3" key="1">
    <citation type="submission" date="2018-10" db="EMBL/GenBank/DDBJ databases">
        <title>Staphylococcus pseudoxylosus sp. nov., isolated from bovine mastitis.</title>
        <authorList>
            <person name="Macfadyen A.C."/>
            <person name="Leroy S."/>
            <person name="Harrison E.M."/>
            <person name="Parkhill J."/>
            <person name="Holmes M.A."/>
            <person name="Paterson G.K."/>
        </authorList>
    </citation>
    <scope>NUCLEOTIDE SEQUENCE [LARGE SCALE GENOMIC DNA]</scope>
    <source>
        <strain evidence="2 3">S04009</strain>
    </source>
</reference>
<dbReference type="Gene3D" id="2.30.30.40">
    <property type="entry name" value="SH3 Domains"/>
    <property type="match status" value="1"/>
</dbReference>
<dbReference type="AlphaFoldDB" id="A0AAQ0S8P6"/>
<feature type="domain" description="SH3b" evidence="1">
    <location>
        <begin position="4"/>
        <end position="70"/>
    </location>
</feature>
<dbReference type="RefSeq" id="WP_122062747.1">
    <property type="nucleotide sequence ID" value="NZ_CP149857.1"/>
</dbReference>
<evidence type="ECO:0000259" key="1">
    <source>
        <dbReference type="SMART" id="SM00287"/>
    </source>
</evidence>
<proteinExistence type="predicted"/>
<protein>
    <recommendedName>
        <fullName evidence="1">SH3b domain-containing protein</fullName>
    </recommendedName>
</protein>
<comment type="caution">
    <text evidence="2">The sequence shown here is derived from an EMBL/GenBank/DDBJ whole genome shotgun (WGS) entry which is preliminary data.</text>
</comment>
<keyword evidence="3" id="KW-1185">Reference proteome</keyword>
<dbReference type="Pfam" id="PF08460">
    <property type="entry name" value="SH3_5"/>
    <property type="match status" value="1"/>
</dbReference>
<organism evidence="2 3">
    <name type="scientific">Staphylococcus pseudoxylosus</name>
    <dbReference type="NCBI Taxonomy" id="2282419"/>
    <lineage>
        <taxon>Bacteria</taxon>
        <taxon>Bacillati</taxon>
        <taxon>Bacillota</taxon>
        <taxon>Bacilli</taxon>
        <taxon>Bacillales</taxon>
        <taxon>Staphylococcaceae</taxon>
        <taxon>Staphylococcus</taxon>
    </lineage>
</organism>
<accession>A0AAQ0S8P6</accession>
<name>A0AAQ0S8P6_9STAP</name>